<dbReference type="InterPro" id="IPR003593">
    <property type="entry name" value="AAA+_ATPase"/>
</dbReference>
<dbReference type="InterPro" id="IPR017871">
    <property type="entry name" value="ABC_transporter-like_CS"/>
</dbReference>
<dbReference type="SUPFAM" id="SSF52540">
    <property type="entry name" value="P-loop containing nucleoside triphosphate hydrolases"/>
    <property type="match status" value="2"/>
</dbReference>
<dbReference type="InterPro" id="IPR050107">
    <property type="entry name" value="ABC_carbohydrate_import_ATPase"/>
</dbReference>
<dbReference type="GO" id="GO:0016887">
    <property type="term" value="F:ATP hydrolysis activity"/>
    <property type="evidence" value="ECO:0007669"/>
    <property type="project" value="InterPro"/>
</dbReference>
<dbReference type="SMART" id="SM00382">
    <property type="entry name" value="AAA"/>
    <property type="match status" value="2"/>
</dbReference>
<evidence type="ECO:0000256" key="1">
    <source>
        <dbReference type="ARBA" id="ARBA00022448"/>
    </source>
</evidence>
<accession>A0A370B3Y0</accession>
<keyword evidence="1" id="KW-0813">Transport</keyword>
<dbReference type="OrthoDB" id="7757085at2"/>
<reference evidence="7 8" key="1">
    <citation type="submission" date="2018-07" db="EMBL/GenBank/DDBJ databases">
        <title>Streptomyces species from bats.</title>
        <authorList>
            <person name="Dunlap C."/>
        </authorList>
    </citation>
    <scope>NUCLEOTIDE SEQUENCE [LARGE SCALE GENOMIC DNA]</scope>
    <source>
        <strain evidence="7 8">AC230</strain>
    </source>
</reference>
<dbReference type="Gene3D" id="3.40.50.300">
    <property type="entry name" value="P-loop containing nucleotide triphosphate hydrolases"/>
    <property type="match status" value="2"/>
</dbReference>
<dbReference type="EMBL" id="QQNA01000308">
    <property type="protein sequence ID" value="RDG34563.1"/>
    <property type="molecule type" value="Genomic_DNA"/>
</dbReference>
<dbReference type="PROSITE" id="PS00211">
    <property type="entry name" value="ABC_TRANSPORTER_1"/>
    <property type="match status" value="1"/>
</dbReference>
<feature type="domain" description="ABC transporter" evidence="6">
    <location>
        <begin position="282"/>
        <end position="536"/>
    </location>
</feature>
<dbReference type="InterPro" id="IPR003439">
    <property type="entry name" value="ABC_transporter-like_ATP-bd"/>
</dbReference>
<evidence type="ECO:0000256" key="2">
    <source>
        <dbReference type="ARBA" id="ARBA00022737"/>
    </source>
</evidence>
<keyword evidence="8" id="KW-1185">Reference proteome</keyword>
<dbReference type="PANTHER" id="PTHR43790:SF9">
    <property type="entry name" value="GALACTOFURANOSE TRANSPORTER ATP-BINDING PROTEIN YTFR"/>
    <property type="match status" value="1"/>
</dbReference>
<keyword evidence="2" id="KW-0677">Repeat</keyword>
<dbReference type="PROSITE" id="PS50893">
    <property type="entry name" value="ABC_TRANSPORTER_2"/>
    <property type="match status" value="2"/>
</dbReference>
<name>A0A370B3Y0_9ACTN</name>
<keyword evidence="4 7" id="KW-0067">ATP-binding</keyword>
<gene>
    <name evidence="7" type="ORF">DVH02_30000</name>
</gene>
<feature type="domain" description="ABC transporter" evidence="6">
    <location>
        <begin position="49"/>
        <end position="284"/>
    </location>
</feature>
<evidence type="ECO:0000313" key="8">
    <source>
        <dbReference type="Proteomes" id="UP000253741"/>
    </source>
</evidence>
<dbReference type="InterPro" id="IPR027417">
    <property type="entry name" value="P-loop_NTPase"/>
</dbReference>
<dbReference type="RefSeq" id="WP_114626997.1">
    <property type="nucleotide sequence ID" value="NZ_QQNA01000308.1"/>
</dbReference>
<evidence type="ECO:0000256" key="4">
    <source>
        <dbReference type="ARBA" id="ARBA00022840"/>
    </source>
</evidence>
<evidence type="ECO:0000256" key="5">
    <source>
        <dbReference type="SAM" id="MobiDB-lite"/>
    </source>
</evidence>
<organism evidence="7 8">
    <name type="scientific">Streptomyces corynorhini</name>
    <dbReference type="NCBI Taxonomy" id="2282652"/>
    <lineage>
        <taxon>Bacteria</taxon>
        <taxon>Bacillati</taxon>
        <taxon>Actinomycetota</taxon>
        <taxon>Actinomycetes</taxon>
        <taxon>Kitasatosporales</taxon>
        <taxon>Streptomycetaceae</taxon>
        <taxon>Streptomyces</taxon>
    </lineage>
</organism>
<dbReference type="Proteomes" id="UP000253741">
    <property type="component" value="Unassembled WGS sequence"/>
</dbReference>
<dbReference type="GO" id="GO:0005524">
    <property type="term" value="F:ATP binding"/>
    <property type="evidence" value="ECO:0007669"/>
    <property type="project" value="UniProtKB-KW"/>
</dbReference>
<dbReference type="Pfam" id="PF00005">
    <property type="entry name" value="ABC_tran"/>
    <property type="match status" value="2"/>
</dbReference>
<feature type="compositionally biased region" description="Low complexity" evidence="5">
    <location>
        <begin position="10"/>
        <end position="41"/>
    </location>
</feature>
<comment type="caution">
    <text evidence="7">The sequence shown here is derived from an EMBL/GenBank/DDBJ whole genome shotgun (WGS) entry which is preliminary data.</text>
</comment>
<sequence length="542" mass="57675">MTAQPSASDPTASGPTASGPTASGPTAPGRAASGPAASLPVAEPPPPAVVCRGVGKVFGKTYAVRDVDLEIPAGAVHALVGENGAGKSTLLGMVSGRLAADTGSVEVFDTVLGDGGPRKARGLGLVTVYQELTMVPALSAEANVFLGGQLTRRGLLSRREMRRRYEEMCADFEVSIPADALARTLSVSQQQILEIMRGVQADGRVLLLDEPSAALAEHERDILYRILGRLRSRGTTIVFVSHNLEEVLRLSDTISVLRNGRLVETAPRERWNRQALIRSMVGREIGVTARGATHEPGGPALEASGVSAGIVDDIGIRVHQGEIVGLWGLVGSGRTTFMRALAGLDRTSSGELRLGGESVPWPRSAREAIASGVVMVPEDRKNGLVPGMDAVGNVSVGVTRFTRLGRVDRGRERADAERFTRYFGFDADRLDAPVRHLSGGNQQKVLLAKWAARTPRVFLIDEPTRGIDVGAKSEVLASLVSLARDGAAVIVTSSELEEVLAIANRLLVFAKGRVVGEIPADSPRFRVRDIVRLGFHEKETER</sequence>
<dbReference type="CDD" id="cd03215">
    <property type="entry name" value="ABC_Carb_Monos_II"/>
    <property type="match status" value="1"/>
</dbReference>
<evidence type="ECO:0000259" key="6">
    <source>
        <dbReference type="PROSITE" id="PS50893"/>
    </source>
</evidence>
<evidence type="ECO:0000256" key="3">
    <source>
        <dbReference type="ARBA" id="ARBA00022741"/>
    </source>
</evidence>
<keyword evidence="3" id="KW-0547">Nucleotide-binding</keyword>
<proteinExistence type="predicted"/>
<dbReference type="CDD" id="cd03216">
    <property type="entry name" value="ABC_Carb_Monos_I"/>
    <property type="match status" value="1"/>
</dbReference>
<feature type="region of interest" description="Disordered" evidence="5">
    <location>
        <begin position="1"/>
        <end position="43"/>
    </location>
</feature>
<dbReference type="PANTHER" id="PTHR43790">
    <property type="entry name" value="CARBOHYDRATE TRANSPORT ATP-BINDING PROTEIN MG119-RELATED"/>
    <property type="match status" value="1"/>
</dbReference>
<evidence type="ECO:0000313" key="7">
    <source>
        <dbReference type="EMBL" id="RDG34563.1"/>
    </source>
</evidence>
<protein>
    <submittedName>
        <fullName evidence="7">Sugar ABC transporter ATP-binding protein</fullName>
    </submittedName>
</protein>
<dbReference type="AlphaFoldDB" id="A0A370B3Y0"/>